<dbReference type="EMBL" id="GFAH01000388">
    <property type="protein sequence ID" value="JAV48001.1"/>
    <property type="molecule type" value="Transcribed_RNA"/>
</dbReference>
<dbReference type="SMART" id="SM00409">
    <property type="entry name" value="IG"/>
    <property type="match status" value="2"/>
</dbReference>
<evidence type="ECO:0000256" key="1">
    <source>
        <dbReference type="ARBA" id="ARBA00023157"/>
    </source>
</evidence>
<dbReference type="GO" id="GO:0070593">
    <property type="term" value="P:dendrite self-avoidance"/>
    <property type="evidence" value="ECO:0007669"/>
    <property type="project" value="TreeGrafter"/>
</dbReference>
<dbReference type="Pfam" id="PF07679">
    <property type="entry name" value="I-set"/>
    <property type="match status" value="1"/>
</dbReference>
<evidence type="ECO:0000259" key="6">
    <source>
        <dbReference type="PROSITE" id="PS50835"/>
    </source>
</evidence>
<feature type="chain" id="PRO_5012190726" evidence="5">
    <location>
        <begin position="23"/>
        <end position="269"/>
    </location>
</feature>
<dbReference type="PIRSF" id="PIRSF000615">
    <property type="entry name" value="TyrPK_CSF1-R"/>
    <property type="match status" value="1"/>
</dbReference>
<organism evidence="7">
    <name type="scientific">Hadrurus spadix</name>
    <dbReference type="NCBI Taxonomy" id="141984"/>
    <lineage>
        <taxon>Eukaryota</taxon>
        <taxon>Metazoa</taxon>
        <taxon>Ecdysozoa</taxon>
        <taxon>Arthropoda</taxon>
        <taxon>Chelicerata</taxon>
        <taxon>Arachnida</taxon>
        <taxon>Scorpiones</taxon>
        <taxon>Iurida</taxon>
        <taxon>Iuroidea</taxon>
        <taxon>Hadrurus</taxon>
    </lineage>
</organism>
<evidence type="ECO:0000313" key="7">
    <source>
        <dbReference type="EMBL" id="JAV48001.1"/>
    </source>
</evidence>
<dbReference type="Gene3D" id="2.60.40.10">
    <property type="entry name" value="Immunoglobulins"/>
    <property type="match status" value="2"/>
</dbReference>
<accession>A0A1W7RA30</accession>
<protein>
    <submittedName>
        <fullName evidence="7">Neuroplastin</fullName>
    </submittedName>
</protein>
<dbReference type="PANTHER" id="PTHR10075:SF100">
    <property type="entry name" value="FASCICLIN-2"/>
    <property type="match status" value="1"/>
</dbReference>
<feature type="compositionally biased region" description="Basic and acidic residues" evidence="3">
    <location>
        <begin position="255"/>
        <end position="269"/>
    </location>
</feature>
<dbReference type="CDD" id="cd00096">
    <property type="entry name" value="Ig"/>
    <property type="match status" value="1"/>
</dbReference>
<dbReference type="PANTHER" id="PTHR10075">
    <property type="entry name" value="BASIGIN RELATED"/>
    <property type="match status" value="1"/>
</dbReference>
<name>A0A1W7RA30_9SCOR</name>
<dbReference type="PROSITE" id="PS50835">
    <property type="entry name" value="IG_LIKE"/>
    <property type="match status" value="2"/>
</dbReference>
<keyword evidence="5" id="KW-0732">Signal</keyword>
<dbReference type="GO" id="GO:0098632">
    <property type="term" value="F:cell-cell adhesion mediator activity"/>
    <property type="evidence" value="ECO:0007669"/>
    <property type="project" value="TreeGrafter"/>
</dbReference>
<proteinExistence type="predicted"/>
<evidence type="ECO:0000256" key="3">
    <source>
        <dbReference type="SAM" id="MobiDB-lite"/>
    </source>
</evidence>
<keyword evidence="2" id="KW-0393">Immunoglobulin domain</keyword>
<keyword evidence="4" id="KW-1133">Transmembrane helix</keyword>
<dbReference type="GO" id="GO:0007411">
    <property type="term" value="P:axon guidance"/>
    <property type="evidence" value="ECO:0007669"/>
    <property type="project" value="TreeGrafter"/>
</dbReference>
<dbReference type="InterPro" id="IPR013783">
    <property type="entry name" value="Ig-like_fold"/>
</dbReference>
<dbReference type="SUPFAM" id="SSF48726">
    <property type="entry name" value="Immunoglobulin"/>
    <property type="match status" value="2"/>
</dbReference>
<dbReference type="InterPro" id="IPR013098">
    <property type="entry name" value="Ig_I-set"/>
</dbReference>
<feature type="domain" description="Ig-like" evidence="6">
    <location>
        <begin position="41"/>
        <end position="107"/>
    </location>
</feature>
<dbReference type="InterPro" id="IPR003599">
    <property type="entry name" value="Ig_sub"/>
</dbReference>
<dbReference type="GO" id="GO:0005886">
    <property type="term" value="C:plasma membrane"/>
    <property type="evidence" value="ECO:0007669"/>
    <property type="project" value="TreeGrafter"/>
</dbReference>
<keyword evidence="1" id="KW-1015">Disulfide bond</keyword>
<evidence type="ECO:0000256" key="4">
    <source>
        <dbReference type="SAM" id="Phobius"/>
    </source>
</evidence>
<dbReference type="InterPro" id="IPR036179">
    <property type="entry name" value="Ig-like_dom_sf"/>
</dbReference>
<keyword evidence="4" id="KW-0812">Transmembrane</keyword>
<evidence type="ECO:0000256" key="5">
    <source>
        <dbReference type="SAM" id="SignalP"/>
    </source>
</evidence>
<feature type="transmembrane region" description="Helical" evidence="4">
    <location>
        <begin position="212"/>
        <end position="233"/>
    </location>
</feature>
<dbReference type="FunFam" id="2.60.40.10:FF:000032">
    <property type="entry name" value="palladin isoform X1"/>
    <property type="match status" value="1"/>
</dbReference>
<sequence>MFGIWNAFCLILCSSCLIFVSANSIITNEEYPGSGIIMDLSKTLTLQCNTSQPSTLTWYKDGVLINATDDRISIFQDENKLIVEKAELEDAGIYVCVFNETTNATIQVFVKTFIEPFPKSLNLVQGDTLRLQCRATGFPVPKITWQKGDEIINATEERIQLKPNDKNLTDGMLIISDLDYEDRANYVCVADNEVTGAVNASIVVRIKDKLAALWPFLGICAEVAILCAIIFIYEKKRVKPDFDESDTDQIPESKNVADKDKVPDVRQRK</sequence>
<evidence type="ECO:0000256" key="2">
    <source>
        <dbReference type="ARBA" id="ARBA00023319"/>
    </source>
</evidence>
<reference evidence="7" key="1">
    <citation type="submission" date="2016-11" db="EMBL/GenBank/DDBJ databases">
        <title>Venom-gland transcriptomics and venom proteomics of the black-back scorpion (Hadrurus spadix) reveal detectability challenges and an unexplored realm of animal toxin diversity.</title>
        <authorList>
            <person name="Rokyta D.R."/>
            <person name="Ward M.J."/>
        </authorList>
    </citation>
    <scope>NUCLEOTIDE SEQUENCE</scope>
    <source>
        <tissue evidence="7">Venom gland</tissue>
    </source>
</reference>
<dbReference type="GO" id="GO:0030424">
    <property type="term" value="C:axon"/>
    <property type="evidence" value="ECO:0007669"/>
    <property type="project" value="TreeGrafter"/>
</dbReference>
<dbReference type="InterPro" id="IPR003598">
    <property type="entry name" value="Ig_sub2"/>
</dbReference>
<keyword evidence="4" id="KW-0472">Membrane</keyword>
<dbReference type="AlphaFoldDB" id="A0A1W7RA30"/>
<dbReference type="Pfam" id="PF13927">
    <property type="entry name" value="Ig_3"/>
    <property type="match status" value="1"/>
</dbReference>
<dbReference type="InterPro" id="IPR007110">
    <property type="entry name" value="Ig-like_dom"/>
</dbReference>
<feature type="signal peptide" evidence="5">
    <location>
        <begin position="1"/>
        <end position="22"/>
    </location>
</feature>
<feature type="domain" description="Ig-like" evidence="6">
    <location>
        <begin position="116"/>
        <end position="199"/>
    </location>
</feature>
<dbReference type="SMART" id="SM00408">
    <property type="entry name" value="IGc2"/>
    <property type="match status" value="2"/>
</dbReference>
<dbReference type="GO" id="GO:0007156">
    <property type="term" value="P:homophilic cell adhesion via plasma membrane adhesion molecules"/>
    <property type="evidence" value="ECO:0007669"/>
    <property type="project" value="TreeGrafter"/>
</dbReference>
<feature type="region of interest" description="Disordered" evidence="3">
    <location>
        <begin position="242"/>
        <end position="269"/>
    </location>
</feature>